<dbReference type="GO" id="GO:0005524">
    <property type="term" value="F:ATP binding"/>
    <property type="evidence" value="ECO:0007669"/>
    <property type="project" value="UniProtKB-KW"/>
</dbReference>
<keyword evidence="2" id="KW-0067">ATP-binding</keyword>
<dbReference type="Gene3D" id="3.30.450.40">
    <property type="match status" value="1"/>
</dbReference>
<gene>
    <name evidence="8" type="ORF">BG61_08995</name>
</gene>
<feature type="region of interest" description="Disordered" evidence="6">
    <location>
        <begin position="593"/>
        <end position="614"/>
    </location>
</feature>
<evidence type="ECO:0000256" key="1">
    <source>
        <dbReference type="ARBA" id="ARBA00022741"/>
    </source>
</evidence>
<comment type="caution">
    <text evidence="8">The sequence shown here is derived from an EMBL/GenBank/DDBJ whole genome shotgun (WGS) entry which is preliminary data.</text>
</comment>
<proteinExistence type="predicted"/>
<dbReference type="SUPFAM" id="SSF46689">
    <property type="entry name" value="Homeodomain-like"/>
    <property type="match status" value="1"/>
</dbReference>
<evidence type="ECO:0000256" key="6">
    <source>
        <dbReference type="SAM" id="MobiDB-lite"/>
    </source>
</evidence>
<dbReference type="SUPFAM" id="SSF55781">
    <property type="entry name" value="GAF domain-like"/>
    <property type="match status" value="1"/>
</dbReference>
<dbReference type="Pfam" id="PF25601">
    <property type="entry name" value="AAA_lid_14"/>
    <property type="match status" value="1"/>
</dbReference>
<dbReference type="PROSITE" id="PS00688">
    <property type="entry name" value="SIGMA54_INTERACT_3"/>
    <property type="match status" value="1"/>
</dbReference>
<dbReference type="InterPro" id="IPR027417">
    <property type="entry name" value="P-loop_NTPase"/>
</dbReference>
<dbReference type="PANTHER" id="PTHR32071">
    <property type="entry name" value="TRANSCRIPTIONAL REGULATORY PROTEIN"/>
    <property type="match status" value="1"/>
</dbReference>
<dbReference type="InterPro" id="IPR025944">
    <property type="entry name" value="Sigma_54_int_dom_CS"/>
</dbReference>
<evidence type="ECO:0000256" key="2">
    <source>
        <dbReference type="ARBA" id="ARBA00022840"/>
    </source>
</evidence>
<evidence type="ECO:0000313" key="8">
    <source>
        <dbReference type="EMBL" id="KDR42467.1"/>
    </source>
</evidence>
<protein>
    <submittedName>
        <fullName evidence="8">Fis family transcriptional regulator</fullName>
    </submittedName>
</protein>
<keyword evidence="5" id="KW-0804">Transcription</keyword>
<dbReference type="InterPro" id="IPR002078">
    <property type="entry name" value="Sigma_54_int"/>
</dbReference>
<dbReference type="InterPro" id="IPR003593">
    <property type="entry name" value="AAA+_ATPase"/>
</dbReference>
<dbReference type="InterPro" id="IPR029016">
    <property type="entry name" value="GAF-like_dom_sf"/>
</dbReference>
<dbReference type="AlphaFoldDB" id="A0A069PPT7"/>
<feature type="domain" description="Sigma-54 factor interaction" evidence="7">
    <location>
        <begin position="364"/>
        <end position="575"/>
    </location>
</feature>
<feature type="region of interest" description="Disordered" evidence="6">
    <location>
        <begin position="318"/>
        <end position="344"/>
    </location>
</feature>
<keyword evidence="1" id="KW-0547">Nucleotide-binding</keyword>
<dbReference type="Pfam" id="PF00158">
    <property type="entry name" value="Sigma54_activat"/>
    <property type="match status" value="1"/>
</dbReference>
<evidence type="ECO:0000256" key="5">
    <source>
        <dbReference type="ARBA" id="ARBA00023163"/>
    </source>
</evidence>
<keyword evidence="9" id="KW-1185">Reference proteome</keyword>
<dbReference type="EMBL" id="JFHC01000016">
    <property type="protein sequence ID" value="KDR42467.1"/>
    <property type="molecule type" value="Genomic_DNA"/>
</dbReference>
<dbReference type="RefSeq" id="WP_035937783.1">
    <property type="nucleotide sequence ID" value="NZ_CADFFX010000022.1"/>
</dbReference>
<dbReference type="Gene3D" id="3.40.50.300">
    <property type="entry name" value="P-loop containing nucleotide triphosphate hydrolases"/>
    <property type="match status" value="1"/>
</dbReference>
<dbReference type="Pfam" id="PF01590">
    <property type="entry name" value="GAF"/>
    <property type="match status" value="1"/>
</dbReference>
<dbReference type="CDD" id="cd00009">
    <property type="entry name" value="AAA"/>
    <property type="match status" value="1"/>
</dbReference>
<dbReference type="PROSITE" id="PS00676">
    <property type="entry name" value="SIGMA54_INTERACT_2"/>
    <property type="match status" value="1"/>
</dbReference>
<dbReference type="STRING" id="60547.GCA_000751215_05462"/>
<evidence type="ECO:0000256" key="4">
    <source>
        <dbReference type="ARBA" id="ARBA00023125"/>
    </source>
</evidence>
<keyword evidence="3" id="KW-0805">Transcription regulation</keyword>
<dbReference type="Gene3D" id="1.10.10.60">
    <property type="entry name" value="Homeodomain-like"/>
    <property type="match status" value="1"/>
</dbReference>
<dbReference type="InterPro" id="IPR002197">
    <property type="entry name" value="HTH_Fis"/>
</dbReference>
<dbReference type="PROSITE" id="PS00675">
    <property type="entry name" value="SIGMA54_INTERACT_1"/>
    <property type="match status" value="1"/>
</dbReference>
<dbReference type="GO" id="GO:0043565">
    <property type="term" value="F:sequence-specific DNA binding"/>
    <property type="evidence" value="ECO:0007669"/>
    <property type="project" value="InterPro"/>
</dbReference>
<dbReference type="GO" id="GO:0006355">
    <property type="term" value="P:regulation of DNA-templated transcription"/>
    <property type="evidence" value="ECO:0007669"/>
    <property type="project" value="InterPro"/>
</dbReference>
<dbReference type="PROSITE" id="PS50045">
    <property type="entry name" value="SIGMA54_INTERACT_4"/>
    <property type="match status" value="1"/>
</dbReference>
<keyword evidence="4" id="KW-0238">DNA-binding</keyword>
<dbReference type="InterPro" id="IPR025662">
    <property type="entry name" value="Sigma_54_int_dom_ATP-bd_1"/>
</dbReference>
<name>A0A069PPT7_9BURK</name>
<dbReference type="FunFam" id="3.40.50.300:FF:000006">
    <property type="entry name" value="DNA-binding transcriptional regulator NtrC"/>
    <property type="match status" value="1"/>
</dbReference>
<sequence>MESCQSLEEHDSRVSEIVRQRVRRFGRFEPSAPIIRSWTRCVDDHGLRPDAWRTPPVLTSAELAARRGPLADLIGCAKLEMATLYQQLGDAELAVVLTDADGVILHLVSSTEFAEEVEDWGFCVGAVWSEREAGTNGMGTCLAEGEAVAVRQHEHFYSRYTGLTCSAAPVLDERGAIVGALDVTSRSQLLQQHSLVLVGMSRQMIENQLLDARHARSHVLHFHSRPEFVNTLHAGKLTIADDGTVLGANRSALFQLGFSSLADVAGKLITDIFNASLSDIVGRSARSSFHPVAIFRAHASNRFFVVAQEPRSHAARVVEPAEAEKRTGSARAGTRQAAERTRRAGVPRVEFGDAELAGQFSLGERMIERGIAVLVHGETGSGKEVLANALHATSSRHRGPFVAVNCASLPEHLIESELFGYRAGAFTGAQREGRRGKILQADGGTLFLDEIGDMPLTLQARLLRVLEEREVTQLGSETVIKVDFQLVSASHRDLGELVRTGQFREDLYYRLNGTALHIPPLRERKDKLALIRHLLEEDAPDGAPSLSPEARHALLECAWPGNIRQLRNVLRMAAALCDGPVLTCEHLPADIVRGSAERPPPSKHGTRQASTEVQMEADDACPASAPALNAILQSERETLLALLEKHRWNVSQVAITLGVTRNTLYRKMKRVHIKP</sequence>
<evidence type="ECO:0000313" key="9">
    <source>
        <dbReference type="Proteomes" id="UP000027466"/>
    </source>
</evidence>
<dbReference type="InterPro" id="IPR003018">
    <property type="entry name" value="GAF"/>
</dbReference>
<dbReference type="PANTHER" id="PTHR32071:SF77">
    <property type="entry name" value="TRANSCRIPTIONAL REGULATORY PROTEIN"/>
    <property type="match status" value="1"/>
</dbReference>
<evidence type="ECO:0000259" key="7">
    <source>
        <dbReference type="PROSITE" id="PS50045"/>
    </source>
</evidence>
<dbReference type="Proteomes" id="UP000027466">
    <property type="component" value="Unassembled WGS sequence"/>
</dbReference>
<dbReference type="SMART" id="SM00382">
    <property type="entry name" value="AAA"/>
    <property type="match status" value="1"/>
</dbReference>
<accession>A0A069PPT7</accession>
<organism evidence="8 9">
    <name type="scientific">Caballeronia glathei</name>
    <dbReference type="NCBI Taxonomy" id="60547"/>
    <lineage>
        <taxon>Bacteria</taxon>
        <taxon>Pseudomonadati</taxon>
        <taxon>Pseudomonadota</taxon>
        <taxon>Betaproteobacteria</taxon>
        <taxon>Burkholderiales</taxon>
        <taxon>Burkholderiaceae</taxon>
        <taxon>Caballeronia</taxon>
    </lineage>
</organism>
<dbReference type="InterPro" id="IPR025943">
    <property type="entry name" value="Sigma_54_int_dom_ATP-bd_2"/>
</dbReference>
<evidence type="ECO:0000256" key="3">
    <source>
        <dbReference type="ARBA" id="ARBA00023015"/>
    </source>
</evidence>
<dbReference type="Pfam" id="PF02954">
    <property type="entry name" value="HTH_8"/>
    <property type="match status" value="1"/>
</dbReference>
<reference evidence="8 9" key="1">
    <citation type="submission" date="2014-03" db="EMBL/GenBank/DDBJ databases">
        <title>Draft Genome Sequences of Four Burkholderia Strains.</title>
        <authorList>
            <person name="Liu X.Y."/>
            <person name="Li C.X."/>
            <person name="Xu J.H."/>
        </authorList>
    </citation>
    <scope>NUCLEOTIDE SEQUENCE [LARGE SCALE GENOMIC DNA]</scope>
    <source>
        <strain evidence="8 9">DSM 50014</strain>
    </source>
</reference>
<dbReference type="SUPFAM" id="SSF52540">
    <property type="entry name" value="P-loop containing nucleoside triphosphate hydrolases"/>
    <property type="match status" value="1"/>
</dbReference>
<dbReference type="InterPro" id="IPR009057">
    <property type="entry name" value="Homeodomain-like_sf"/>
</dbReference>
<dbReference type="InterPro" id="IPR058031">
    <property type="entry name" value="AAA_lid_NorR"/>
</dbReference>
<dbReference type="PRINTS" id="PR01590">
    <property type="entry name" value="HTHFIS"/>
</dbReference>
<dbReference type="Gene3D" id="1.10.8.60">
    <property type="match status" value="1"/>
</dbReference>